<accession>A0A3M9M914</accession>
<keyword evidence="1" id="KW-0175">Coiled coil</keyword>
<proteinExistence type="predicted"/>
<sequence>MTIMRGGIDKVIAQLRLQHQQEQKGIDKLKQEFLANADSTEEEKQAHVDNLAEKKKLPDEKLRLAEMAAKVAARDEEALK</sequence>
<evidence type="ECO:0000313" key="2">
    <source>
        <dbReference type="EMBL" id="RNI22049.1"/>
    </source>
</evidence>
<comment type="caution">
    <text evidence="2">The sequence shown here is derived from an EMBL/GenBank/DDBJ whole genome shotgun (WGS) entry which is preliminary data.</text>
</comment>
<feature type="coiled-coil region" evidence="1">
    <location>
        <begin position="12"/>
        <end position="57"/>
    </location>
</feature>
<dbReference type="AlphaFoldDB" id="A0A3M9M914"/>
<keyword evidence="3" id="KW-1185">Reference proteome</keyword>
<dbReference type="RefSeq" id="WP_125077845.1">
    <property type="nucleotide sequence ID" value="NZ_RJJD01000023.1"/>
</dbReference>
<reference evidence="2 3" key="1">
    <citation type="submission" date="2018-11" db="EMBL/GenBank/DDBJ databases">
        <title>Rufibacter latericius sp. nov., isolated from water in Baiyang Lake.</title>
        <authorList>
            <person name="Yang Y."/>
        </authorList>
    </citation>
    <scope>NUCLEOTIDE SEQUENCE [LARGE SCALE GENOMIC DNA]</scope>
    <source>
        <strain evidence="2 3">R-22-1c-1</strain>
    </source>
</reference>
<dbReference type="Proteomes" id="UP000272117">
    <property type="component" value="Unassembled WGS sequence"/>
</dbReference>
<evidence type="ECO:0000256" key="1">
    <source>
        <dbReference type="SAM" id="Coils"/>
    </source>
</evidence>
<protein>
    <submittedName>
        <fullName evidence="2">Uncharacterized protein</fullName>
    </submittedName>
</protein>
<organism evidence="2 3">
    <name type="scientific">Rufibacter latericius</name>
    <dbReference type="NCBI Taxonomy" id="2487040"/>
    <lineage>
        <taxon>Bacteria</taxon>
        <taxon>Pseudomonadati</taxon>
        <taxon>Bacteroidota</taxon>
        <taxon>Cytophagia</taxon>
        <taxon>Cytophagales</taxon>
        <taxon>Hymenobacteraceae</taxon>
        <taxon>Rufibacter</taxon>
    </lineage>
</organism>
<gene>
    <name evidence="2" type="ORF">EFB08_23235</name>
</gene>
<dbReference type="EMBL" id="RJJD01000023">
    <property type="protein sequence ID" value="RNI22049.1"/>
    <property type="molecule type" value="Genomic_DNA"/>
</dbReference>
<name>A0A3M9M914_9BACT</name>
<evidence type="ECO:0000313" key="3">
    <source>
        <dbReference type="Proteomes" id="UP000272117"/>
    </source>
</evidence>